<evidence type="ECO:0000256" key="1">
    <source>
        <dbReference type="SAM" id="SignalP"/>
    </source>
</evidence>
<keyword evidence="5" id="KW-1185">Reference proteome</keyword>
<sequence>MIYRIFGALFLMVFSSAGFAQDPAALQAFKESYKEQRAVLADVQCAIEDIACLDQELGLRFDLDQFSRSGTTLFCSGKEGKESNDCWAEVFRDYITPVDKENLQRVSDILVQYGYVSAPLWSDKAEQAVWFVVQHMPPETDPDLMALILPKVKESVEQGRLTGWHYAAMYDRHERYQGRDQLYGTQFLRDGGVYVPAPMQDPEGVDARRAALGMETLAEKLEKFNSR</sequence>
<evidence type="ECO:0000313" key="4">
    <source>
        <dbReference type="Proteomes" id="UP000322084"/>
    </source>
</evidence>
<comment type="caution">
    <text evidence="3">The sequence shown here is derived from an EMBL/GenBank/DDBJ whole genome shotgun (WGS) entry which is preliminary data.</text>
</comment>
<dbReference type="AlphaFoldDB" id="A0A5A7MW51"/>
<dbReference type="Pfam" id="PF20329">
    <property type="entry name" value="DUF6624"/>
    <property type="match status" value="1"/>
</dbReference>
<dbReference type="InterPro" id="IPR046732">
    <property type="entry name" value="DUF6624"/>
</dbReference>
<evidence type="ECO:0000313" key="5">
    <source>
        <dbReference type="Proteomes" id="UP000325187"/>
    </source>
</evidence>
<gene>
    <name evidence="2" type="ORF">JCM17844_00280</name>
    <name evidence="3" type="ORF">JCM17845_09040</name>
</gene>
<dbReference type="EMBL" id="BKCL01000001">
    <property type="protein sequence ID" value="GEQ96391.1"/>
    <property type="molecule type" value="Genomic_DNA"/>
</dbReference>
<evidence type="ECO:0000313" key="2">
    <source>
        <dbReference type="EMBL" id="GEQ96391.1"/>
    </source>
</evidence>
<dbReference type="EMBL" id="BKCM01000003">
    <property type="protein sequence ID" value="GER00281.1"/>
    <property type="molecule type" value="Genomic_DNA"/>
</dbReference>
<dbReference type="RefSeq" id="WP_149999126.1">
    <property type="nucleotide sequence ID" value="NZ_BKCL01000001.1"/>
</dbReference>
<organism evidence="3 5">
    <name type="scientific">Iodidimonas gelatinilytica</name>
    <dbReference type="NCBI Taxonomy" id="1236966"/>
    <lineage>
        <taxon>Bacteria</taxon>
        <taxon>Pseudomonadati</taxon>
        <taxon>Pseudomonadota</taxon>
        <taxon>Alphaproteobacteria</taxon>
        <taxon>Iodidimonadales</taxon>
        <taxon>Iodidimonadaceae</taxon>
        <taxon>Iodidimonas</taxon>
    </lineage>
</organism>
<accession>A0A5A7MW51</accession>
<dbReference type="Proteomes" id="UP000325187">
    <property type="component" value="Unassembled WGS sequence"/>
</dbReference>
<proteinExistence type="predicted"/>
<reference evidence="4 5" key="1">
    <citation type="submission" date="2019-09" db="EMBL/GenBank/DDBJ databases">
        <title>NBRP : Genome information of microbial organism related human and environment.</title>
        <authorList>
            <person name="Hattori M."/>
            <person name="Oshima K."/>
            <person name="Inaba H."/>
            <person name="Suda W."/>
            <person name="Sakamoto M."/>
            <person name="Iino T."/>
            <person name="Kitahara M."/>
            <person name="Oshida Y."/>
            <person name="Iida T."/>
            <person name="Kudo T."/>
            <person name="Itoh T."/>
            <person name="Ohkuma M."/>
        </authorList>
    </citation>
    <scope>NUCLEOTIDE SEQUENCE [LARGE SCALE GENOMIC DNA]</scope>
    <source>
        <strain evidence="2 4">Hi-2</strain>
        <strain evidence="3 5">Mie-1</strain>
    </source>
</reference>
<dbReference type="Proteomes" id="UP000322084">
    <property type="component" value="Unassembled WGS sequence"/>
</dbReference>
<accession>A0A5A7MK68</accession>
<keyword evidence="1" id="KW-0732">Signal</keyword>
<evidence type="ECO:0000313" key="3">
    <source>
        <dbReference type="EMBL" id="GER00281.1"/>
    </source>
</evidence>
<feature type="signal peptide" evidence="1">
    <location>
        <begin position="1"/>
        <end position="20"/>
    </location>
</feature>
<feature type="chain" id="PRO_5036136533" evidence="1">
    <location>
        <begin position="21"/>
        <end position="227"/>
    </location>
</feature>
<name>A0A5A7MW51_9PROT</name>
<protein>
    <submittedName>
        <fullName evidence="3">Uncharacterized protein</fullName>
    </submittedName>
</protein>